<reference evidence="3 4" key="1">
    <citation type="submission" date="2021-06" db="EMBL/GenBank/DDBJ databases">
        <title>Actinomycetes sequencing.</title>
        <authorList>
            <person name="Shan Q."/>
        </authorList>
    </citation>
    <scope>NUCLEOTIDE SEQUENCE [LARGE SCALE GENOMIC DNA]</scope>
    <source>
        <strain evidence="3 4">NEAU-G5</strain>
    </source>
</reference>
<protein>
    <submittedName>
        <fullName evidence="3">Lipase family protein</fullName>
    </submittedName>
</protein>
<proteinExistence type="predicted"/>
<dbReference type="SUPFAM" id="SSF53474">
    <property type="entry name" value="alpha/beta-Hydrolases"/>
    <property type="match status" value="1"/>
</dbReference>
<feature type="signal peptide" evidence="2">
    <location>
        <begin position="1"/>
        <end position="21"/>
    </location>
</feature>
<dbReference type="InterPro" id="IPR005152">
    <property type="entry name" value="Lipase_secreted"/>
</dbReference>
<dbReference type="Gene3D" id="1.10.260.130">
    <property type="match status" value="1"/>
</dbReference>
<sequence length="492" mass="52481">MQRLRATVFAVLTSCVLSVEAVTGAAVADPGKTPPPANSGSADPPTHSDPGPTALQEWINTHIPSPSEVLPHAPADKNGLPPDLATLWHAIQSSPTGDPLFDNSPADLARYRPGDIIESRDVTWPAVPMVLTSVMSLFQRAVLLKFRTTDANGAPSFGTATLLVPFNPWTGPGARPVVLNATPINALNRRCTPGYVLSHGYSLDAVNGNDFVPSPTMWAVSQNYAVVIPDHEGALMSYAEPTVAGHTMLDTVRAVRNVMPDQFGASRFAMTGYSGGAIATHAAAMLIDEYAPELKPQLAGAVMGGLATDYKSFARTYDGTYVSGLLMTIALAMAREHPEMLGRMNHLGQWAAISPYKEVCSSHMATLGVFGIPFEALANNANPLYTEFAEKMFQRLSLKDRKAGMPLYIYNGTHDIWMSATGAEELYDKQCALGVQAVKNIVGGEHILAYFGGYLAAMDWMGHRLRNEPVPGECNPAPSGSTPPAPGDGSVH</sequence>
<gene>
    <name evidence="3" type="ORF">KO481_04125</name>
</gene>
<dbReference type="Gene3D" id="3.40.50.1820">
    <property type="entry name" value="alpha/beta hydrolase"/>
    <property type="match status" value="1"/>
</dbReference>
<feature type="region of interest" description="Disordered" evidence="1">
    <location>
        <begin position="471"/>
        <end position="492"/>
    </location>
</feature>
<feature type="region of interest" description="Disordered" evidence="1">
    <location>
        <begin position="27"/>
        <end position="56"/>
    </location>
</feature>
<comment type="caution">
    <text evidence="3">The sequence shown here is derived from an EMBL/GenBank/DDBJ whole genome shotgun (WGS) entry which is preliminary data.</text>
</comment>
<dbReference type="InterPro" id="IPR029058">
    <property type="entry name" value="AB_hydrolase_fold"/>
</dbReference>
<dbReference type="Proteomes" id="UP000733379">
    <property type="component" value="Unassembled WGS sequence"/>
</dbReference>
<feature type="chain" id="PRO_5046189559" evidence="2">
    <location>
        <begin position="22"/>
        <end position="492"/>
    </location>
</feature>
<evidence type="ECO:0000256" key="1">
    <source>
        <dbReference type="SAM" id="MobiDB-lite"/>
    </source>
</evidence>
<keyword evidence="4" id="KW-1185">Reference proteome</keyword>
<dbReference type="PANTHER" id="PTHR34853">
    <property type="match status" value="1"/>
</dbReference>
<organism evidence="3 4">
    <name type="scientific">Nocardia albiluteola</name>
    <dbReference type="NCBI Taxonomy" id="2842303"/>
    <lineage>
        <taxon>Bacteria</taxon>
        <taxon>Bacillati</taxon>
        <taxon>Actinomycetota</taxon>
        <taxon>Actinomycetes</taxon>
        <taxon>Mycobacteriales</taxon>
        <taxon>Nocardiaceae</taxon>
        <taxon>Nocardia</taxon>
    </lineage>
</organism>
<evidence type="ECO:0000313" key="3">
    <source>
        <dbReference type="EMBL" id="MBU3060709.1"/>
    </source>
</evidence>
<dbReference type="EMBL" id="JAHKNI010000001">
    <property type="protein sequence ID" value="MBU3060709.1"/>
    <property type="molecule type" value="Genomic_DNA"/>
</dbReference>
<dbReference type="RefSeq" id="WP_215915529.1">
    <property type="nucleotide sequence ID" value="NZ_JAHKNI010000001.1"/>
</dbReference>
<keyword evidence="2" id="KW-0732">Signal</keyword>
<accession>A0ABS6ARQ4</accession>
<evidence type="ECO:0000313" key="4">
    <source>
        <dbReference type="Proteomes" id="UP000733379"/>
    </source>
</evidence>
<evidence type="ECO:0000256" key="2">
    <source>
        <dbReference type="SAM" id="SignalP"/>
    </source>
</evidence>
<dbReference type="Pfam" id="PF03583">
    <property type="entry name" value="LIP"/>
    <property type="match status" value="1"/>
</dbReference>
<name>A0ABS6ARQ4_9NOCA</name>
<dbReference type="PANTHER" id="PTHR34853:SF1">
    <property type="entry name" value="LIPASE 5"/>
    <property type="match status" value="1"/>
</dbReference>